<dbReference type="Pfam" id="PF03237">
    <property type="entry name" value="Terminase_6N"/>
    <property type="match status" value="1"/>
</dbReference>
<sequence length="445" mass="49560">MQSQAEKLADRPKSEQDAFIASLSLDECEALIYDWRGFNARPNQIAPGGDWDIWLALAGRGFGKTRMGAEWVKEQVEAGCMRIALIAETQKDLEKVMIEGDSGLLSLYPESQRPKYTKKPVEIKWANGAIASGYNATEPNQLRGPQFDAAWGDEIAKWRYARETWDQLQFGLRLGNDPRVFLSTTPRPIQLLKDIIAGQEGEVTVTHGKTTDNRSNLSSKFMKKILKRYEGTRLGRQELDAELLGDIPNALWSLTNIDLYRTPNKPEHFDRIVVAVDPAVTNTERSDAHGIVACGQVGQEGYVLADDSTKGTPEEWARAAISCYDKCQADCIVVEVNQGGDMVASTIKTIRQNIPIREVRASRGKHVRAEPISSLYQQGRVHHVGAFIELETEMTMMTSAGYTGEGSPDRLDALVWGMTELFPSMIREPAKTPPPLVIPRARRMG</sequence>
<keyword evidence="1" id="KW-1188">Viral release from host cell</keyword>
<accession>A0A2A5AXW4</accession>
<keyword evidence="3" id="KW-0067">ATP-binding</keyword>
<reference evidence="4" key="1">
    <citation type="submission" date="2017-08" db="EMBL/GenBank/DDBJ databases">
        <title>A dynamic microbial community with high functional redundancy inhabits the cold, oxic subseafloor aquifer.</title>
        <authorList>
            <person name="Tully B.J."/>
            <person name="Wheat C.G."/>
            <person name="Glazer B.T."/>
            <person name="Huber J.A."/>
        </authorList>
    </citation>
    <scope>NUCLEOTIDE SEQUENCE [LARGE SCALE GENOMIC DNA]</scope>
</reference>
<organism evidence="3 4">
    <name type="scientific">SAR86 cluster bacterium</name>
    <dbReference type="NCBI Taxonomy" id="2030880"/>
    <lineage>
        <taxon>Bacteria</taxon>
        <taxon>Pseudomonadati</taxon>
        <taxon>Pseudomonadota</taxon>
        <taxon>Gammaproteobacteria</taxon>
        <taxon>SAR86 cluster</taxon>
    </lineage>
</organism>
<keyword evidence="3" id="KW-0547">Nucleotide-binding</keyword>
<dbReference type="InterPro" id="IPR027417">
    <property type="entry name" value="P-loop_NTPase"/>
</dbReference>
<dbReference type="EMBL" id="NVVJ01000030">
    <property type="protein sequence ID" value="PCJ24144.1"/>
    <property type="molecule type" value="Genomic_DNA"/>
</dbReference>
<proteinExistence type="predicted"/>
<dbReference type="Proteomes" id="UP000218327">
    <property type="component" value="Unassembled WGS sequence"/>
</dbReference>
<name>A0A2A5AXW4_9GAMM</name>
<gene>
    <name evidence="3" type="ORF">COA96_10385</name>
</gene>
<dbReference type="GO" id="GO:0005524">
    <property type="term" value="F:ATP binding"/>
    <property type="evidence" value="ECO:0007669"/>
    <property type="project" value="UniProtKB-KW"/>
</dbReference>
<comment type="caution">
    <text evidence="3">The sequence shown here is derived from an EMBL/GenBank/DDBJ whole genome shotgun (WGS) entry which is preliminary data.</text>
</comment>
<evidence type="ECO:0000313" key="3">
    <source>
        <dbReference type="EMBL" id="PCJ24144.1"/>
    </source>
</evidence>
<dbReference type="Gene3D" id="3.30.420.240">
    <property type="match status" value="1"/>
</dbReference>
<feature type="domain" description="Terminase large subunit gp17-like C-terminal" evidence="2">
    <location>
        <begin position="275"/>
        <end position="419"/>
    </location>
</feature>
<evidence type="ECO:0000256" key="1">
    <source>
        <dbReference type="ARBA" id="ARBA00022612"/>
    </source>
</evidence>
<protein>
    <submittedName>
        <fullName evidence="3">ATP-binding protein</fullName>
    </submittedName>
</protein>
<evidence type="ECO:0000313" key="4">
    <source>
        <dbReference type="Proteomes" id="UP000218327"/>
    </source>
</evidence>
<evidence type="ECO:0000259" key="2">
    <source>
        <dbReference type="Pfam" id="PF17289"/>
    </source>
</evidence>
<dbReference type="Pfam" id="PF17289">
    <property type="entry name" value="Terminase_6C"/>
    <property type="match status" value="1"/>
</dbReference>
<dbReference type="AlphaFoldDB" id="A0A2A5AXW4"/>
<dbReference type="InterPro" id="IPR035421">
    <property type="entry name" value="Terminase_6C"/>
</dbReference>
<dbReference type="Gene3D" id="3.40.50.300">
    <property type="entry name" value="P-loop containing nucleotide triphosphate hydrolases"/>
    <property type="match status" value="1"/>
</dbReference>